<keyword evidence="2 5" id="KW-0479">Metal-binding</keyword>
<dbReference type="SUPFAM" id="SSF102114">
    <property type="entry name" value="Radical SAM enzymes"/>
    <property type="match status" value="1"/>
</dbReference>
<dbReference type="AlphaFoldDB" id="A0A9D8KE01"/>
<dbReference type="InterPro" id="IPR016431">
    <property type="entry name" value="Pyrv-formate_lyase-activ_prd"/>
</dbReference>
<evidence type="ECO:0000313" key="7">
    <source>
        <dbReference type="EMBL" id="MBN1573246.1"/>
    </source>
</evidence>
<keyword evidence="3 5" id="KW-0408">Iron</keyword>
<evidence type="ECO:0000256" key="4">
    <source>
        <dbReference type="ARBA" id="ARBA00023014"/>
    </source>
</evidence>
<organism evidence="7 8">
    <name type="scientific">Candidatus Zymogenus saltonus</name>
    <dbReference type="NCBI Taxonomy" id="2844893"/>
    <lineage>
        <taxon>Bacteria</taxon>
        <taxon>Deltaproteobacteria</taxon>
        <taxon>Candidatus Zymogenia</taxon>
        <taxon>Candidatus Zymogeniales</taxon>
        <taxon>Candidatus Zymogenaceae</taxon>
        <taxon>Candidatus Zymogenus</taxon>
    </lineage>
</organism>
<dbReference type="Proteomes" id="UP000809273">
    <property type="component" value="Unassembled WGS sequence"/>
</dbReference>
<comment type="caution">
    <text evidence="7">The sequence shown here is derived from an EMBL/GenBank/DDBJ whole genome shotgun (WGS) entry which is preliminary data.</text>
</comment>
<keyword evidence="4 5" id="KW-0411">Iron-sulfur</keyword>
<dbReference type="Pfam" id="PF04055">
    <property type="entry name" value="Radical_SAM"/>
    <property type="match status" value="1"/>
</dbReference>
<dbReference type="EMBL" id="JAFGIX010000045">
    <property type="protein sequence ID" value="MBN1573246.1"/>
    <property type="molecule type" value="Genomic_DNA"/>
</dbReference>
<dbReference type="InterPro" id="IPR013785">
    <property type="entry name" value="Aldolase_TIM"/>
</dbReference>
<dbReference type="InterPro" id="IPR040085">
    <property type="entry name" value="MJ0674-like"/>
</dbReference>
<evidence type="ECO:0000256" key="1">
    <source>
        <dbReference type="ARBA" id="ARBA00022691"/>
    </source>
</evidence>
<reference evidence="7" key="2">
    <citation type="submission" date="2021-01" db="EMBL/GenBank/DDBJ databases">
        <authorList>
            <person name="Hahn C.R."/>
            <person name="Youssef N.H."/>
            <person name="Elshahed M."/>
        </authorList>
    </citation>
    <scope>NUCLEOTIDE SEQUENCE</scope>
    <source>
        <strain evidence="7">Zod_Metabat.24</strain>
    </source>
</reference>
<protein>
    <submittedName>
        <fullName evidence="7">Radical SAM protein</fullName>
    </submittedName>
</protein>
<dbReference type="PANTHER" id="PTHR43075:SF1">
    <property type="entry name" value="FORMATE LYASE ACTIVATING ENZYME, PUTATIVE (AFU_ORTHOLOGUE AFUA_2G15630)-RELATED"/>
    <property type="match status" value="1"/>
</dbReference>
<keyword evidence="1 5" id="KW-0949">S-adenosyl-L-methionine</keyword>
<proteinExistence type="predicted"/>
<dbReference type="PANTHER" id="PTHR43075">
    <property type="entry name" value="FORMATE LYASE ACTIVATING ENZYME, PUTATIVE (AFU_ORTHOLOGUE AFUA_2G15630)-RELATED"/>
    <property type="match status" value="1"/>
</dbReference>
<dbReference type="SFLD" id="SFLDG01099">
    <property type="entry name" value="Uncharacterised_Radical_SAM_Su"/>
    <property type="match status" value="1"/>
</dbReference>
<feature type="binding site" evidence="5">
    <location>
        <position position="88"/>
    </location>
    <ligand>
        <name>[4Fe-4S] cluster</name>
        <dbReference type="ChEBI" id="CHEBI:49883"/>
        <note>4Fe-4S-S-AdoMet</note>
    </ligand>
</feature>
<comment type="cofactor">
    <cofactor evidence="5">
        <name>[4Fe-4S] cluster</name>
        <dbReference type="ChEBI" id="CHEBI:49883"/>
    </cofactor>
    <text evidence="5">Binds 1 [4Fe-4S] cluster. The cluster is coordinated with 3 cysteines and an exchangeable S-adenosyl-L-methionine.</text>
</comment>
<dbReference type="SFLD" id="SFLDS00029">
    <property type="entry name" value="Radical_SAM"/>
    <property type="match status" value="1"/>
</dbReference>
<evidence type="ECO:0000256" key="2">
    <source>
        <dbReference type="ARBA" id="ARBA00022723"/>
    </source>
</evidence>
<feature type="domain" description="Radical SAM core" evidence="6">
    <location>
        <begin position="83"/>
        <end position="213"/>
    </location>
</feature>
<dbReference type="GO" id="GO:0046872">
    <property type="term" value="F:metal ion binding"/>
    <property type="evidence" value="ECO:0007669"/>
    <property type="project" value="UniProtKB-KW"/>
</dbReference>
<evidence type="ECO:0000256" key="5">
    <source>
        <dbReference type="PIRSR" id="PIRSR004869-50"/>
    </source>
</evidence>
<gene>
    <name evidence="7" type="ORF">JW984_08645</name>
</gene>
<dbReference type="Gene3D" id="3.20.20.70">
    <property type="entry name" value="Aldolase class I"/>
    <property type="match status" value="1"/>
</dbReference>
<accession>A0A9D8KE01</accession>
<dbReference type="GO" id="GO:0051536">
    <property type="term" value="F:iron-sulfur cluster binding"/>
    <property type="evidence" value="ECO:0007669"/>
    <property type="project" value="UniProtKB-KW"/>
</dbReference>
<dbReference type="InterPro" id="IPR058240">
    <property type="entry name" value="rSAM_sf"/>
</dbReference>
<sequence>MREEKNFKPSYISLCESGLLKERVERLHGFLEGCALCPRKCGVDRTIGEKGYCGAGELLMVSSAFAHFGEEPPLVGVYGSGTIFLTHCNLKCVFCQNYDISHEARGEVISTEELAKQMIALQAKGTHNINFVTPTHYVPQIVEALPRAVEMGLEVPLVFNCGGYESIEVIRLLEGIFDIYMPDYKFTDSDSARRYLDAPDYPDVAKSVLKEMHRQVGVLKVDFRGIATKGLLIRHLVMPGGADESKRAFEFIAEELSNDSYVNIMEQYRPEYRACEFAEIARTITGNEYMEAVKLARGAGLSRGF</sequence>
<name>A0A9D8KE01_9DELT</name>
<dbReference type="PIRSF" id="PIRSF004869">
    <property type="entry name" value="PflX_prd"/>
    <property type="match status" value="1"/>
</dbReference>
<evidence type="ECO:0000313" key="8">
    <source>
        <dbReference type="Proteomes" id="UP000809273"/>
    </source>
</evidence>
<feature type="binding site" evidence="5">
    <location>
        <position position="92"/>
    </location>
    <ligand>
        <name>[4Fe-4S] cluster</name>
        <dbReference type="ChEBI" id="CHEBI:49883"/>
        <note>4Fe-4S-S-AdoMet</note>
    </ligand>
</feature>
<evidence type="ECO:0000256" key="3">
    <source>
        <dbReference type="ARBA" id="ARBA00023004"/>
    </source>
</evidence>
<reference evidence="7" key="1">
    <citation type="journal article" date="2021" name="Environ. Microbiol.">
        <title>Genomic characterization of three novel Desulfobacterota classes expand the metabolic and phylogenetic diversity of the phylum.</title>
        <authorList>
            <person name="Murphy C.L."/>
            <person name="Biggerstaff J."/>
            <person name="Eichhorn A."/>
            <person name="Ewing E."/>
            <person name="Shahan R."/>
            <person name="Soriano D."/>
            <person name="Stewart S."/>
            <person name="VanMol K."/>
            <person name="Walker R."/>
            <person name="Walters P."/>
            <person name="Elshahed M.S."/>
            <person name="Youssef N.H."/>
        </authorList>
    </citation>
    <scope>NUCLEOTIDE SEQUENCE</scope>
    <source>
        <strain evidence="7">Zod_Metabat.24</strain>
    </source>
</reference>
<evidence type="ECO:0000259" key="6">
    <source>
        <dbReference type="Pfam" id="PF04055"/>
    </source>
</evidence>
<feature type="binding site" evidence="5">
    <location>
        <position position="95"/>
    </location>
    <ligand>
        <name>[4Fe-4S] cluster</name>
        <dbReference type="ChEBI" id="CHEBI:49883"/>
        <note>4Fe-4S-S-AdoMet</note>
    </ligand>
</feature>
<dbReference type="GO" id="GO:0003824">
    <property type="term" value="F:catalytic activity"/>
    <property type="evidence" value="ECO:0007669"/>
    <property type="project" value="InterPro"/>
</dbReference>
<dbReference type="InterPro" id="IPR007197">
    <property type="entry name" value="rSAM"/>
</dbReference>